<dbReference type="AlphaFoldDB" id="A0AAD9HGC1"/>
<dbReference type="GO" id="GO:0046872">
    <property type="term" value="F:metal ion binding"/>
    <property type="evidence" value="ECO:0007669"/>
    <property type="project" value="UniProtKB-KW"/>
</dbReference>
<keyword evidence="2" id="KW-0479">Metal-binding</keyword>
<dbReference type="GO" id="GO:0016491">
    <property type="term" value="F:oxidoreductase activity"/>
    <property type="evidence" value="ECO:0007669"/>
    <property type="project" value="UniProtKB-KW"/>
</dbReference>
<feature type="domain" description="Fe2OG dioxygenase" evidence="3">
    <location>
        <begin position="169"/>
        <end position="290"/>
    </location>
</feature>
<dbReference type="PROSITE" id="PS51471">
    <property type="entry name" value="FE2OG_OXY"/>
    <property type="match status" value="1"/>
</dbReference>
<evidence type="ECO:0000259" key="3">
    <source>
        <dbReference type="PROSITE" id="PS51471"/>
    </source>
</evidence>
<evidence type="ECO:0000256" key="1">
    <source>
        <dbReference type="ARBA" id="ARBA00008056"/>
    </source>
</evidence>
<accession>A0AAD9HGC1</accession>
<dbReference type="SUPFAM" id="SSF51197">
    <property type="entry name" value="Clavaminate synthase-like"/>
    <property type="match status" value="1"/>
</dbReference>
<dbReference type="EMBL" id="MU842880">
    <property type="protein sequence ID" value="KAK2028293.1"/>
    <property type="molecule type" value="Genomic_DNA"/>
</dbReference>
<reference evidence="4" key="1">
    <citation type="submission" date="2021-06" db="EMBL/GenBank/DDBJ databases">
        <title>Comparative genomics, transcriptomics and evolutionary studies reveal genomic signatures of adaptation to plant cell wall in hemibiotrophic fungi.</title>
        <authorList>
            <consortium name="DOE Joint Genome Institute"/>
            <person name="Baroncelli R."/>
            <person name="Diaz J.F."/>
            <person name="Benocci T."/>
            <person name="Peng M."/>
            <person name="Battaglia E."/>
            <person name="Haridas S."/>
            <person name="Andreopoulos W."/>
            <person name="Labutti K."/>
            <person name="Pangilinan J."/>
            <person name="Floch G.L."/>
            <person name="Makela M.R."/>
            <person name="Henrissat B."/>
            <person name="Grigoriev I.V."/>
            <person name="Crouch J.A."/>
            <person name="De Vries R.P."/>
            <person name="Sukno S.A."/>
            <person name="Thon M.R."/>
        </authorList>
    </citation>
    <scope>NUCLEOTIDE SEQUENCE</scope>
    <source>
        <strain evidence="4">MAFF235873</strain>
    </source>
</reference>
<dbReference type="Pfam" id="PF14226">
    <property type="entry name" value="DIOX_N"/>
    <property type="match status" value="1"/>
</dbReference>
<protein>
    <submittedName>
        <fullName evidence="4">2OG-Fe(II) oxygenase superfamily protein</fullName>
    </submittedName>
</protein>
<name>A0AAD9HGC1_9PEZI</name>
<keyword evidence="2" id="KW-0408">Iron</keyword>
<dbReference type="InterPro" id="IPR044861">
    <property type="entry name" value="IPNS-like_FE2OG_OXY"/>
</dbReference>
<keyword evidence="5" id="KW-1185">Reference proteome</keyword>
<sequence>MAPKANIPIIDIASPGIDRAAVARQLVDAAAEHGFIYIRSSGQYVMLGDIDAAFDLSKKLFKAPVEEKAACSIQQNNRGWSGMHSETLDPKNQKGVTNTTPRAFNFGEFKDGKAQQPLPPTIQPDEPFINSFRDQCHALCLELLELLGVGLDVDPPSFFSSAHLRSKGDSGTILRMLYYPPTSSTTASPDDVRAGAHSDYGSLTLLFRLRGQAGLEILTRDNVWAPVPVTPPGTESDPSPPILVNIGDLLSYWTNGLFRSTVHRVVFGGEGADGETDTDPRYSMAFFCHPVGSVALDPVPSERVKGFVAPKETPNANPYAERKVLTADEHLFMRLRESYKGLYKEEATASS</sequence>
<dbReference type="Gene3D" id="2.60.120.330">
    <property type="entry name" value="B-lactam Antibiotic, Isopenicillin N Synthase, Chain"/>
    <property type="match status" value="1"/>
</dbReference>
<dbReference type="InterPro" id="IPR026992">
    <property type="entry name" value="DIOX_N"/>
</dbReference>
<dbReference type="Pfam" id="PF03171">
    <property type="entry name" value="2OG-FeII_Oxy"/>
    <property type="match status" value="1"/>
</dbReference>
<evidence type="ECO:0000256" key="2">
    <source>
        <dbReference type="RuleBase" id="RU003682"/>
    </source>
</evidence>
<dbReference type="FunFam" id="2.60.120.330:FF:000051">
    <property type="entry name" value="Clavaminate synthase-like protein"/>
    <property type="match status" value="1"/>
</dbReference>
<proteinExistence type="inferred from homology"/>
<dbReference type="InterPro" id="IPR005123">
    <property type="entry name" value="Oxoglu/Fe-dep_dioxygenase_dom"/>
</dbReference>
<dbReference type="Proteomes" id="UP001232148">
    <property type="component" value="Unassembled WGS sequence"/>
</dbReference>
<organism evidence="4 5">
    <name type="scientific">Colletotrichum zoysiae</name>
    <dbReference type="NCBI Taxonomy" id="1216348"/>
    <lineage>
        <taxon>Eukaryota</taxon>
        <taxon>Fungi</taxon>
        <taxon>Dikarya</taxon>
        <taxon>Ascomycota</taxon>
        <taxon>Pezizomycotina</taxon>
        <taxon>Sordariomycetes</taxon>
        <taxon>Hypocreomycetidae</taxon>
        <taxon>Glomerellales</taxon>
        <taxon>Glomerellaceae</taxon>
        <taxon>Colletotrichum</taxon>
        <taxon>Colletotrichum graminicola species complex</taxon>
    </lineage>
</organism>
<gene>
    <name evidence="4" type="ORF">LX32DRAFT_720552</name>
</gene>
<keyword evidence="2" id="KW-0560">Oxidoreductase</keyword>
<evidence type="ECO:0000313" key="5">
    <source>
        <dbReference type="Proteomes" id="UP001232148"/>
    </source>
</evidence>
<dbReference type="PANTHER" id="PTHR47990">
    <property type="entry name" value="2-OXOGLUTARATE (2OG) AND FE(II)-DEPENDENT OXYGENASE SUPERFAMILY PROTEIN-RELATED"/>
    <property type="match status" value="1"/>
</dbReference>
<comment type="similarity">
    <text evidence="1 2">Belongs to the iron/ascorbate-dependent oxidoreductase family.</text>
</comment>
<comment type="caution">
    <text evidence="4">The sequence shown here is derived from an EMBL/GenBank/DDBJ whole genome shotgun (WGS) entry which is preliminary data.</text>
</comment>
<dbReference type="GO" id="GO:0044283">
    <property type="term" value="P:small molecule biosynthetic process"/>
    <property type="evidence" value="ECO:0007669"/>
    <property type="project" value="UniProtKB-ARBA"/>
</dbReference>
<dbReference type="InterPro" id="IPR027443">
    <property type="entry name" value="IPNS-like_sf"/>
</dbReference>
<dbReference type="InterPro" id="IPR050231">
    <property type="entry name" value="Iron_ascorbate_oxido_reductase"/>
</dbReference>
<evidence type="ECO:0000313" key="4">
    <source>
        <dbReference type="EMBL" id="KAK2028293.1"/>
    </source>
</evidence>